<accession>A0A2N3WPU5</accession>
<name>A0A2N3WPU5_9PSEU</name>
<gene>
    <name evidence="2" type="ORF">ATK30_6839</name>
</gene>
<protein>
    <submittedName>
        <fullName evidence="2">Uncharacterized protein</fullName>
    </submittedName>
</protein>
<evidence type="ECO:0000313" key="3">
    <source>
        <dbReference type="Proteomes" id="UP000233750"/>
    </source>
</evidence>
<evidence type="ECO:0000313" key="2">
    <source>
        <dbReference type="EMBL" id="PKV95906.1"/>
    </source>
</evidence>
<sequence length="92" mass="10404">MQESMPGRVTNGREHYDQPTTRKELEQRLVNARQDEAAAREQAERSIDPAASEAHAKYVAKLIDELELVQAQRKADPPKSRAWHDANRLLGG</sequence>
<feature type="compositionally biased region" description="Basic and acidic residues" evidence="1">
    <location>
        <begin position="73"/>
        <end position="92"/>
    </location>
</feature>
<proteinExistence type="predicted"/>
<dbReference type="Proteomes" id="UP000233750">
    <property type="component" value="Unassembled WGS sequence"/>
</dbReference>
<comment type="caution">
    <text evidence="2">The sequence shown here is derived from an EMBL/GenBank/DDBJ whole genome shotgun (WGS) entry which is preliminary data.</text>
</comment>
<dbReference type="EMBL" id="PJMY01000003">
    <property type="protein sequence ID" value="PKV95906.1"/>
    <property type="molecule type" value="Genomic_DNA"/>
</dbReference>
<reference evidence="2 3" key="1">
    <citation type="submission" date="2017-12" db="EMBL/GenBank/DDBJ databases">
        <title>Sequencing the genomes of 1000 Actinobacteria strains.</title>
        <authorList>
            <person name="Klenk H.-P."/>
        </authorList>
    </citation>
    <scope>NUCLEOTIDE SEQUENCE [LARGE SCALE GENOMIC DNA]</scope>
    <source>
        <strain evidence="2 3">DSM 45165</strain>
    </source>
</reference>
<dbReference type="RefSeq" id="WP_143271462.1">
    <property type="nucleotide sequence ID" value="NZ_PJMY01000003.1"/>
</dbReference>
<organism evidence="2 3">
    <name type="scientific">Amycolatopsis echigonensis</name>
    <dbReference type="NCBI Taxonomy" id="2576905"/>
    <lineage>
        <taxon>Bacteria</taxon>
        <taxon>Bacillati</taxon>
        <taxon>Actinomycetota</taxon>
        <taxon>Actinomycetes</taxon>
        <taxon>Pseudonocardiales</taxon>
        <taxon>Pseudonocardiaceae</taxon>
        <taxon>Amycolatopsis</taxon>
    </lineage>
</organism>
<dbReference type="AlphaFoldDB" id="A0A2N3WPU5"/>
<feature type="region of interest" description="Disordered" evidence="1">
    <location>
        <begin position="1"/>
        <end position="52"/>
    </location>
</feature>
<keyword evidence="3" id="KW-1185">Reference proteome</keyword>
<feature type="region of interest" description="Disordered" evidence="1">
    <location>
        <begin position="72"/>
        <end position="92"/>
    </location>
</feature>
<feature type="compositionally biased region" description="Basic and acidic residues" evidence="1">
    <location>
        <begin position="11"/>
        <end position="47"/>
    </location>
</feature>
<evidence type="ECO:0000256" key="1">
    <source>
        <dbReference type="SAM" id="MobiDB-lite"/>
    </source>
</evidence>